<accession>A0A0B5Q3L7</accession>
<dbReference type="Proteomes" id="UP000631418">
    <property type="component" value="Unassembled WGS sequence"/>
</dbReference>
<reference evidence="9" key="6">
    <citation type="submission" date="2020-04" db="EMBL/GenBank/DDBJ databases">
        <authorList>
            <person name="Brown S."/>
        </authorList>
    </citation>
    <scope>NUCLEOTIDE SEQUENCE</scope>
    <source>
        <strain evidence="9">DJ015</strain>
    </source>
</reference>
<dbReference type="GO" id="GO:0051536">
    <property type="term" value="F:iron-sulfur cluster binding"/>
    <property type="evidence" value="ECO:0007669"/>
    <property type="project" value="UniProtKB-KW"/>
</dbReference>
<dbReference type="RefSeq" id="WP_011967430.1">
    <property type="nucleotide sequence ID" value="NZ_BKAK01000033.1"/>
</dbReference>
<dbReference type="Proteomes" id="UP000587880">
    <property type="component" value="Unassembled WGS sequence"/>
</dbReference>
<dbReference type="OrthoDB" id="9803319at2"/>
<keyword evidence="3 6" id="KW-0249">Electron transport</keyword>
<dbReference type="EMBL" id="JABAGV010000042">
    <property type="protein sequence ID" value="MBC2476064.1"/>
    <property type="molecule type" value="Genomic_DNA"/>
</dbReference>
<dbReference type="Proteomes" id="UP000822184">
    <property type="component" value="Unassembled WGS sequence"/>
</dbReference>
<name>A0A0B5Q3L7_CLOBE</name>
<reference evidence="10" key="9">
    <citation type="submission" date="2020-11" db="EMBL/GenBank/DDBJ databases">
        <authorList>
            <person name="Thieme N."/>
            <person name="Liebl W."/>
            <person name="Zverlov V."/>
        </authorList>
    </citation>
    <scope>NUCLEOTIDE SEQUENCE</scope>
    <source>
        <strain evidence="10">NT08</strain>
    </source>
</reference>
<dbReference type="EMBL" id="JABAGD010000018">
    <property type="protein sequence ID" value="NMF05366.1"/>
    <property type="molecule type" value="Genomic_DNA"/>
</dbReference>
<dbReference type="EMBL" id="MWMH01000014">
    <property type="protein sequence ID" value="OOP70571.1"/>
    <property type="molecule type" value="Genomic_DNA"/>
</dbReference>
<reference evidence="15 19" key="3">
    <citation type="submission" date="2016-05" db="EMBL/GenBank/DDBJ databases">
        <title>Microbial solvent formation.</title>
        <authorList>
            <person name="Poehlein A."/>
            <person name="Montoya Solano J.D."/>
            <person name="Flitsch S."/>
            <person name="Krabben P."/>
            <person name="Duerre P."/>
            <person name="Daniel R."/>
        </authorList>
    </citation>
    <scope>NUCLEOTIDE SEQUENCE [LARGE SCALE GENOMIC DNA]</scope>
    <source>
        <strain evidence="15 19">DSM 53</strain>
    </source>
</reference>
<dbReference type="InterPro" id="IPR051269">
    <property type="entry name" value="Fe-S_cluster_ET"/>
</dbReference>
<dbReference type="PANTHER" id="PTHR36923">
    <property type="entry name" value="FERREDOXIN"/>
    <property type="match status" value="1"/>
</dbReference>
<gene>
    <name evidence="12" type="ORF">B0H41_004173</name>
    <name evidence="14" type="ORF">BCD95_000170</name>
    <name evidence="16" type="ORF">CBEIBR21_25650</name>
    <name evidence="15" type="ORF">CLBCK_04970</name>
    <name evidence="13" type="ORF">DFH45_001909</name>
    <name evidence="11" type="ORF">HF849_11585</name>
    <name evidence="9" type="ORF">HGI39_15435</name>
    <name evidence="10" type="ORF">IS491_05110</name>
    <name evidence="8" type="ORF">LF65_00067</name>
</gene>
<dbReference type="Proteomes" id="UP001193748">
    <property type="component" value="Unassembled WGS sequence"/>
</dbReference>
<dbReference type="EMBL" id="JABSWW010000001">
    <property type="protein sequence ID" value="NRT90494.1"/>
    <property type="molecule type" value="Genomic_DNA"/>
</dbReference>
<evidence type="ECO:0000259" key="7">
    <source>
        <dbReference type="PROSITE" id="PS51379"/>
    </source>
</evidence>
<proteinExistence type="predicted"/>
<organism evidence="8 17">
    <name type="scientific">Clostridium beijerinckii</name>
    <name type="common">Clostridium MP</name>
    <dbReference type="NCBI Taxonomy" id="1520"/>
    <lineage>
        <taxon>Bacteria</taxon>
        <taxon>Bacillati</taxon>
        <taxon>Bacillota</taxon>
        <taxon>Clostridia</taxon>
        <taxon>Eubacteriales</taxon>
        <taxon>Clostridiaceae</taxon>
        <taxon>Clostridium</taxon>
    </lineage>
</organism>
<dbReference type="InterPro" id="IPR017896">
    <property type="entry name" value="4Fe4S_Fe-S-bd"/>
</dbReference>
<evidence type="ECO:0000313" key="16">
    <source>
        <dbReference type="EMBL" id="OOP70571.1"/>
    </source>
</evidence>
<dbReference type="EMBL" id="CP010086">
    <property type="protein sequence ID" value="AJG96759.1"/>
    <property type="molecule type" value="Genomic_DNA"/>
</dbReference>
<dbReference type="STRING" id="1520.LF65_00067"/>
<dbReference type="AlphaFoldDB" id="A0A0B5Q3L7"/>
<dbReference type="Pfam" id="PF13370">
    <property type="entry name" value="Fer4_13"/>
    <property type="match status" value="1"/>
</dbReference>
<evidence type="ECO:0000256" key="1">
    <source>
        <dbReference type="ARBA" id="ARBA00022448"/>
    </source>
</evidence>
<dbReference type="KEGG" id="cbei:LF65_00067"/>
<dbReference type="Proteomes" id="UP000190973">
    <property type="component" value="Unassembled WGS sequence"/>
</dbReference>
<evidence type="ECO:0000256" key="2">
    <source>
        <dbReference type="ARBA" id="ARBA00022723"/>
    </source>
</evidence>
<evidence type="ECO:0000256" key="5">
    <source>
        <dbReference type="ARBA" id="ARBA00023014"/>
    </source>
</evidence>
<keyword evidence="4 6" id="KW-0408">Iron</keyword>
<dbReference type="GO" id="GO:0005506">
    <property type="term" value="F:iron ion binding"/>
    <property type="evidence" value="ECO:0007669"/>
    <property type="project" value="UniProtKB-UniRule"/>
</dbReference>
<dbReference type="Gene3D" id="3.30.70.20">
    <property type="match status" value="1"/>
</dbReference>
<dbReference type="Proteomes" id="UP000031866">
    <property type="component" value="Chromosome"/>
</dbReference>
<evidence type="ECO:0000313" key="11">
    <source>
        <dbReference type="EMBL" id="NMF05366.1"/>
    </source>
</evidence>
<evidence type="ECO:0000313" key="13">
    <source>
        <dbReference type="EMBL" id="NRV08946.1"/>
    </source>
</evidence>
<evidence type="ECO:0000313" key="14">
    <source>
        <dbReference type="EMBL" id="NSB11911.1"/>
    </source>
</evidence>
<reference evidence="8" key="2">
    <citation type="submission" date="2016-02" db="EMBL/GenBank/DDBJ databases">
        <title>Genome sequence of Clostridium beijerinckii strain 59B.</title>
        <authorList>
            <person name="Little G.T."/>
            <person name="Minton N.P."/>
        </authorList>
    </citation>
    <scope>NUCLEOTIDE SEQUENCE</scope>
    <source>
        <strain evidence="8">NCIMB 14988</strain>
    </source>
</reference>
<dbReference type="InterPro" id="IPR001080">
    <property type="entry name" value="3Fe4S_ferredoxin"/>
</dbReference>
<dbReference type="PROSITE" id="PS51379">
    <property type="entry name" value="4FE4S_FER_2"/>
    <property type="match status" value="1"/>
</dbReference>
<evidence type="ECO:0000313" key="17">
    <source>
        <dbReference type="Proteomes" id="UP000031866"/>
    </source>
</evidence>
<evidence type="ECO:0000313" key="20">
    <source>
        <dbReference type="Proteomes" id="UP000587880"/>
    </source>
</evidence>
<evidence type="ECO:0000313" key="12">
    <source>
        <dbReference type="EMBL" id="NRT90494.1"/>
    </source>
</evidence>
<dbReference type="Proteomes" id="UP000190959">
    <property type="component" value="Unassembled WGS sequence"/>
</dbReference>
<dbReference type="SUPFAM" id="SSF54862">
    <property type="entry name" value="4Fe-4S ferredoxins"/>
    <property type="match status" value="1"/>
</dbReference>
<evidence type="ECO:0000313" key="18">
    <source>
        <dbReference type="Proteomes" id="UP000190959"/>
    </source>
</evidence>
<keyword evidence="2 6" id="KW-0479">Metal-binding</keyword>
<evidence type="ECO:0000313" key="19">
    <source>
        <dbReference type="Proteomes" id="UP000190973"/>
    </source>
</evidence>
<dbReference type="EMBL" id="LZZI01000006">
    <property type="protein sequence ID" value="OOM64112.1"/>
    <property type="molecule type" value="Genomic_DNA"/>
</dbReference>
<reference evidence="17" key="1">
    <citation type="submission" date="2014-12" db="EMBL/GenBank/DDBJ databases">
        <title>Genome sequence of Clostridium beijerinckii strain 59B.</title>
        <authorList>
            <person name="Little G.T."/>
            <person name="Minton N.P."/>
        </authorList>
    </citation>
    <scope>NUCLEOTIDE SEQUENCE [LARGE SCALE GENOMIC DNA]</scope>
    <source>
        <strain evidence="17">59B</strain>
    </source>
</reference>
<evidence type="ECO:0000313" key="10">
    <source>
        <dbReference type="EMBL" id="MBF7808069.1"/>
    </source>
</evidence>
<evidence type="ECO:0000313" key="8">
    <source>
        <dbReference type="EMBL" id="AJG96759.1"/>
    </source>
</evidence>
<dbReference type="PANTHER" id="PTHR36923:SF3">
    <property type="entry name" value="FERREDOXIN"/>
    <property type="match status" value="1"/>
</dbReference>
<dbReference type="EMBL" id="JABTDW010000001">
    <property type="protein sequence ID" value="NSB11911.1"/>
    <property type="molecule type" value="Genomic_DNA"/>
</dbReference>
<dbReference type="GO" id="GO:0009055">
    <property type="term" value="F:electron transfer activity"/>
    <property type="evidence" value="ECO:0007669"/>
    <property type="project" value="UniProtKB-UniRule"/>
</dbReference>
<reference evidence="12" key="7">
    <citation type="submission" date="2020-05" db="EMBL/GenBank/DDBJ databases">
        <authorList>
            <person name="Brown S."/>
            <person name="Huntemann M."/>
            <person name="Clum A."/>
            <person name="Spunde A."/>
            <person name="Palaniappan K."/>
            <person name="Ritter S."/>
            <person name="Mikhailova N."/>
            <person name="Chen I.-M."/>
            <person name="Stamatis D."/>
            <person name="Reddy T."/>
            <person name="O'Malley R."/>
            <person name="Daum C."/>
            <person name="Shapiro N."/>
            <person name="Ivanova N."/>
            <person name="Kyrpides N."/>
            <person name="Woyke T."/>
        </authorList>
    </citation>
    <scope>NUCLEOTIDE SEQUENCE</scope>
    <source>
        <strain evidence="12">DJ080</strain>
    </source>
</reference>
<reference evidence="14" key="8">
    <citation type="submission" date="2020-06" db="EMBL/GenBank/DDBJ databases">
        <title>Genomic insights into acetone-butanol-ethanol (ABE) fermentation by sequencing solventogenic clostridia strains.</title>
        <authorList>
            <person name="Brown S."/>
        </authorList>
    </citation>
    <scope>NUCLEOTIDE SEQUENCE</scope>
    <source>
        <strain evidence="14">DJ123</strain>
        <strain evidence="13">DJ126</strain>
    </source>
</reference>
<dbReference type="EMBL" id="JADOEF010000001">
    <property type="protein sequence ID" value="MBF7808069.1"/>
    <property type="molecule type" value="Genomic_DNA"/>
</dbReference>
<evidence type="ECO:0000256" key="6">
    <source>
        <dbReference type="RuleBase" id="RU368020"/>
    </source>
</evidence>
<dbReference type="Proteomes" id="UP001194098">
    <property type="component" value="Unassembled WGS sequence"/>
</dbReference>
<keyword evidence="1 6" id="KW-0813">Transport</keyword>
<reference evidence="11 20" key="5">
    <citation type="submission" date="2020-04" db="EMBL/GenBank/DDBJ databases">
        <authorList>
            <person name="Hitch T.C.A."/>
            <person name="Wylensek D."/>
            <person name="Clavel T."/>
        </authorList>
    </citation>
    <scope>NUCLEOTIDE SEQUENCE [LARGE SCALE GENOMIC DNA]</scope>
    <source>
        <strain evidence="11 20">WB01_NA02</strain>
    </source>
</reference>
<dbReference type="GeneID" id="66342933"/>
<dbReference type="Proteomes" id="UP000821656">
    <property type="component" value="Unassembled WGS sequence"/>
</dbReference>
<dbReference type="OMA" id="ICPEVFD"/>
<feature type="domain" description="4Fe-4S ferredoxin-type" evidence="7">
    <location>
        <begin position="1"/>
        <end position="29"/>
    </location>
</feature>
<dbReference type="PRINTS" id="PR00352">
    <property type="entry name" value="3FE4SFRDOXIN"/>
</dbReference>
<evidence type="ECO:0000256" key="3">
    <source>
        <dbReference type="ARBA" id="ARBA00022982"/>
    </source>
</evidence>
<reference evidence="9" key="10">
    <citation type="journal article" date="2022" name="Nat. Biotechnol.">
        <title>Carbon-negative production of acetone and isopropanol by gas fermentation at industrial pilot scale.</title>
        <authorList>
            <person name="Liew F.E."/>
            <person name="Nogle R."/>
            <person name="Abdalla T."/>
            <person name="Rasor B.J."/>
            <person name="Canter C."/>
            <person name="Jensen R.O."/>
            <person name="Wang L."/>
            <person name="Strutz J."/>
            <person name="Chirania P."/>
            <person name="De Tissera S."/>
            <person name="Mueller A.P."/>
            <person name="Ruan Z."/>
            <person name="Gao A."/>
            <person name="Tran L."/>
            <person name="Engle N.L."/>
            <person name="Bromley J.C."/>
            <person name="Daniell J."/>
            <person name="Conrado R."/>
            <person name="Tschaplinski T.J."/>
            <person name="Giannone R.J."/>
            <person name="Hettich R.L."/>
            <person name="Karim A.S."/>
            <person name="Simpson S.D."/>
            <person name="Brown S.D."/>
            <person name="Leang C."/>
            <person name="Jewett M.C."/>
            <person name="Kopke M."/>
        </authorList>
    </citation>
    <scope>NUCLEOTIDE SEQUENCE</scope>
    <source>
        <strain evidence="9">DJ015</strain>
        <strain evidence="12">DJ080</strain>
    </source>
</reference>
<dbReference type="EMBL" id="JABSXK010000001">
    <property type="protein sequence ID" value="NRV08946.1"/>
    <property type="molecule type" value="Genomic_DNA"/>
</dbReference>
<evidence type="ECO:0000256" key="4">
    <source>
        <dbReference type="ARBA" id="ARBA00023004"/>
    </source>
</evidence>
<reference evidence="16 18" key="4">
    <citation type="submission" date="2017-02" db="EMBL/GenBank/DDBJ databases">
        <title>Genome sequence of Clostridium beijerinckii Br21.</title>
        <authorList>
            <person name="Fonseca B.C."/>
            <person name="Guazzaroni M.E."/>
            <person name="Riano-Pachon D.M."/>
            <person name="Reginatto V."/>
        </authorList>
    </citation>
    <scope>NUCLEOTIDE SEQUENCE [LARGE SCALE GENOMIC DNA]</scope>
    <source>
        <strain evidence="16 18">Br21</strain>
    </source>
</reference>
<keyword evidence="5 6" id="KW-0411">Iron-sulfur</keyword>
<protein>
    <recommendedName>
        <fullName evidence="6">Ferredoxin</fullName>
    </recommendedName>
</protein>
<sequence length="63" mass="6720">MKPKVDKDTCIACGLCPSICPECFDMQDDGKAGAIVDEVPEGCVDEAKEAEESCPVNAIEIEE</sequence>
<evidence type="ECO:0000313" key="9">
    <source>
        <dbReference type="EMBL" id="MBC2476064.1"/>
    </source>
</evidence>
<comment type="function">
    <text evidence="6">Ferredoxins are iron-sulfur proteins that transfer electrons in a wide variety of metabolic reactions.</text>
</comment>
<evidence type="ECO:0000313" key="15">
    <source>
        <dbReference type="EMBL" id="OOM64112.1"/>
    </source>
</evidence>